<feature type="compositionally biased region" description="Low complexity" evidence="1">
    <location>
        <begin position="121"/>
        <end position="132"/>
    </location>
</feature>
<sequence length="351" mass="37369">MEALGYPAALSISKPPRSTYRLSVLLRSERAARESVYPLVSRIRQQRRAASRAAVAAHNSPPHLEGVESLVPSPSVKRRVYTPVDAGTWLRSACDTWEAPLPPIREILHAAANAEGRNEADTSPTSSLSSFDSADERASVGTLLRMSLDPPRARQLRDGAAAVPYLVRCLASTSDAAVATQACAALVNLDPQPIPVPQLATAVEAQLSRLSADGAERLATYVLPADDRDAGVADAVALAQTATAYLPQHLSLLRRLATALNQRAADGMRPLWTATTVRKVAATKPATAAQAEQLLEVLATVPARLLTLARIDLGRVISVNIAARFPQHAPVQQQAVALLARTLSGHLACRQ</sequence>
<name>A0AAV9J1A9_CYACA</name>
<accession>A0AAV9J1A9</accession>
<gene>
    <name evidence="2" type="ORF">CDCA_CDCA16G4124</name>
</gene>
<dbReference type="EMBL" id="JANCYW010000016">
    <property type="protein sequence ID" value="KAK4538099.1"/>
    <property type="molecule type" value="Genomic_DNA"/>
</dbReference>
<dbReference type="Proteomes" id="UP001301350">
    <property type="component" value="Unassembled WGS sequence"/>
</dbReference>
<evidence type="ECO:0000313" key="3">
    <source>
        <dbReference type="Proteomes" id="UP001301350"/>
    </source>
</evidence>
<organism evidence="2 3">
    <name type="scientific">Cyanidium caldarium</name>
    <name type="common">Red alga</name>
    <dbReference type="NCBI Taxonomy" id="2771"/>
    <lineage>
        <taxon>Eukaryota</taxon>
        <taxon>Rhodophyta</taxon>
        <taxon>Bangiophyceae</taxon>
        <taxon>Cyanidiales</taxon>
        <taxon>Cyanidiaceae</taxon>
        <taxon>Cyanidium</taxon>
    </lineage>
</organism>
<protein>
    <submittedName>
        <fullName evidence="2">Uncharacterized protein</fullName>
    </submittedName>
</protein>
<evidence type="ECO:0000256" key="1">
    <source>
        <dbReference type="SAM" id="MobiDB-lite"/>
    </source>
</evidence>
<dbReference type="AlphaFoldDB" id="A0AAV9J1A9"/>
<keyword evidence="3" id="KW-1185">Reference proteome</keyword>
<proteinExistence type="predicted"/>
<comment type="caution">
    <text evidence="2">The sequence shown here is derived from an EMBL/GenBank/DDBJ whole genome shotgun (WGS) entry which is preliminary data.</text>
</comment>
<feature type="region of interest" description="Disordered" evidence="1">
    <location>
        <begin position="115"/>
        <end position="134"/>
    </location>
</feature>
<evidence type="ECO:0000313" key="2">
    <source>
        <dbReference type="EMBL" id="KAK4538099.1"/>
    </source>
</evidence>
<reference evidence="2 3" key="1">
    <citation type="submission" date="2022-07" db="EMBL/GenBank/DDBJ databases">
        <title>Genome-wide signatures of adaptation to extreme environments.</title>
        <authorList>
            <person name="Cho C.H."/>
            <person name="Yoon H.S."/>
        </authorList>
    </citation>
    <scope>NUCLEOTIDE SEQUENCE [LARGE SCALE GENOMIC DNA]</scope>
    <source>
        <strain evidence="2 3">DBV 063 E5</strain>
    </source>
</reference>